<keyword evidence="14" id="KW-0449">Lipoprotein</keyword>
<evidence type="ECO:0000256" key="14">
    <source>
        <dbReference type="ARBA" id="ARBA00023288"/>
    </source>
</evidence>
<comment type="subcellular location">
    <subcellularLocation>
        <location evidence="1">Cell membrane</location>
        <topology evidence="1">Lipid-anchor</topology>
        <topology evidence="1">GPI-anchor</topology>
    </subcellularLocation>
    <subcellularLocation>
        <location evidence="2">Secreted</location>
    </subcellularLocation>
</comment>
<dbReference type="GO" id="GO:0005886">
    <property type="term" value="C:plasma membrane"/>
    <property type="evidence" value="ECO:0007669"/>
    <property type="project" value="UniProtKB-SubCell"/>
</dbReference>
<evidence type="ECO:0000256" key="8">
    <source>
        <dbReference type="ARBA" id="ARBA00022723"/>
    </source>
</evidence>
<dbReference type="Pfam" id="PF05730">
    <property type="entry name" value="CFEM"/>
    <property type="match status" value="1"/>
</dbReference>
<keyword evidence="12 15" id="KW-1015">Disulfide bond</keyword>
<keyword evidence="7" id="KW-0336">GPI-anchor</keyword>
<keyword evidence="8 15" id="KW-0479">Metal-binding</keyword>
<evidence type="ECO:0000256" key="1">
    <source>
        <dbReference type="ARBA" id="ARBA00004609"/>
    </source>
</evidence>
<evidence type="ECO:0000256" key="13">
    <source>
        <dbReference type="ARBA" id="ARBA00023180"/>
    </source>
</evidence>
<name>A0A2K1QRK0_9PEZI</name>
<keyword evidence="11" id="KW-0472">Membrane</keyword>
<feature type="disulfide bond" evidence="15">
    <location>
        <begin position="40"/>
        <end position="47"/>
    </location>
</feature>
<comment type="caution">
    <text evidence="19">The sequence shown here is derived from an EMBL/GenBank/DDBJ whole genome shotgun (WGS) entry which is preliminary data.</text>
</comment>
<feature type="domain" description="CFEM" evidence="18">
    <location>
        <begin position="1"/>
        <end position="110"/>
    </location>
</feature>
<dbReference type="EMBL" id="NKHZ01000049">
    <property type="protein sequence ID" value="PNS17704.1"/>
    <property type="molecule type" value="Genomic_DNA"/>
</dbReference>
<feature type="chain" id="PRO_5014368097" evidence="17">
    <location>
        <begin position="18"/>
        <end position="190"/>
    </location>
</feature>
<evidence type="ECO:0000256" key="7">
    <source>
        <dbReference type="ARBA" id="ARBA00022622"/>
    </source>
</evidence>
<dbReference type="AlphaFoldDB" id="A0A2K1QRK0"/>
<evidence type="ECO:0000313" key="20">
    <source>
        <dbReference type="Proteomes" id="UP000243797"/>
    </source>
</evidence>
<evidence type="ECO:0000259" key="18">
    <source>
        <dbReference type="PROSITE" id="PS52012"/>
    </source>
</evidence>
<dbReference type="OrthoDB" id="3065412at2759"/>
<evidence type="ECO:0000256" key="15">
    <source>
        <dbReference type="PROSITE-ProRule" id="PRU01356"/>
    </source>
</evidence>
<dbReference type="PANTHER" id="PTHR37928">
    <property type="entry name" value="CFEM DOMAIN PROTEIN (AFU_ORTHOLOGUE AFUA_6G14090)"/>
    <property type="match status" value="1"/>
</dbReference>
<sequence>MRSLAIALAALATTATAQRVSFPGLPSCAGTCVTSDFGGCGPLDIKCICSNKSLIDGLACCVSTTCNAQEQGNVISFANSFCGSYSVSDLPQAATCAPGAASTPTAAASASTTATGSSASVTATTTGASSSAAATTGTNAAASTSSSSSSSSSPSSSAAAASPSATGSANKIEAAAFGVAALVFGALAAM</sequence>
<dbReference type="SMART" id="SM00747">
    <property type="entry name" value="CFEM"/>
    <property type="match status" value="1"/>
</dbReference>
<feature type="disulfide bond" evidence="15">
    <location>
        <begin position="49"/>
        <end position="82"/>
    </location>
</feature>
<comment type="similarity">
    <text evidence="3">Belongs to the RBT5 family.</text>
</comment>
<dbReference type="InterPro" id="IPR008427">
    <property type="entry name" value="Extracellular_membr_CFEM_dom"/>
</dbReference>
<evidence type="ECO:0000256" key="11">
    <source>
        <dbReference type="ARBA" id="ARBA00023136"/>
    </source>
</evidence>
<keyword evidence="6 15" id="KW-0349">Heme</keyword>
<comment type="caution">
    <text evidence="15">Lacks conserved residue(s) required for the propagation of feature annotation.</text>
</comment>
<evidence type="ECO:0000256" key="6">
    <source>
        <dbReference type="ARBA" id="ARBA00022617"/>
    </source>
</evidence>
<keyword evidence="13" id="KW-0325">Glycoprotein</keyword>
<dbReference type="GO" id="GO:0046872">
    <property type="term" value="F:metal ion binding"/>
    <property type="evidence" value="ECO:0007669"/>
    <property type="project" value="UniProtKB-UniRule"/>
</dbReference>
<proteinExistence type="inferred from homology"/>
<evidence type="ECO:0000256" key="3">
    <source>
        <dbReference type="ARBA" id="ARBA00010031"/>
    </source>
</evidence>
<keyword evidence="9 17" id="KW-0732">Signal</keyword>
<evidence type="ECO:0000256" key="10">
    <source>
        <dbReference type="ARBA" id="ARBA00023004"/>
    </source>
</evidence>
<evidence type="ECO:0000256" key="9">
    <source>
        <dbReference type="ARBA" id="ARBA00022729"/>
    </source>
</evidence>
<dbReference type="GO" id="GO:0005576">
    <property type="term" value="C:extracellular region"/>
    <property type="evidence" value="ECO:0007669"/>
    <property type="project" value="UniProtKB-SubCell"/>
</dbReference>
<evidence type="ECO:0000256" key="2">
    <source>
        <dbReference type="ARBA" id="ARBA00004613"/>
    </source>
</evidence>
<feature type="region of interest" description="Disordered" evidence="16">
    <location>
        <begin position="143"/>
        <end position="164"/>
    </location>
</feature>
<evidence type="ECO:0000256" key="4">
    <source>
        <dbReference type="ARBA" id="ARBA00022475"/>
    </source>
</evidence>
<evidence type="ECO:0000313" key="19">
    <source>
        <dbReference type="EMBL" id="PNS17704.1"/>
    </source>
</evidence>
<feature type="signal peptide" evidence="17">
    <location>
        <begin position="1"/>
        <end position="17"/>
    </location>
</feature>
<gene>
    <name evidence="19" type="ORF">CAC42_3099</name>
</gene>
<keyword evidence="20" id="KW-1185">Reference proteome</keyword>
<evidence type="ECO:0000256" key="12">
    <source>
        <dbReference type="ARBA" id="ARBA00023157"/>
    </source>
</evidence>
<dbReference type="PROSITE" id="PS52012">
    <property type="entry name" value="CFEM"/>
    <property type="match status" value="1"/>
</dbReference>
<keyword evidence="4" id="KW-1003">Cell membrane</keyword>
<reference evidence="19 20" key="1">
    <citation type="submission" date="2017-06" db="EMBL/GenBank/DDBJ databases">
        <title>Draft genome sequence of a variant of Elsinoe murrayae.</title>
        <authorList>
            <person name="Cheng Q."/>
        </authorList>
    </citation>
    <scope>NUCLEOTIDE SEQUENCE [LARGE SCALE GENOMIC DNA]</scope>
    <source>
        <strain evidence="19 20">CQ-2017a</strain>
    </source>
</reference>
<feature type="binding site" description="axial binding residue" evidence="15">
    <location>
        <position position="44"/>
    </location>
    <ligand>
        <name>heme</name>
        <dbReference type="ChEBI" id="CHEBI:30413"/>
    </ligand>
    <ligandPart>
        <name>Fe</name>
        <dbReference type="ChEBI" id="CHEBI:18248"/>
    </ligandPart>
</feature>
<dbReference type="InParanoid" id="A0A2K1QRK0"/>
<dbReference type="GO" id="GO:0098552">
    <property type="term" value="C:side of membrane"/>
    <property type="evidence" value="ECO:0007669"/>
    <property type="project" value="UniProtKB-KW"/>
</dbReference>
<keyword evidence="10 15" id="KW-0408">Iron</keyword>
<accession>A0A2K1QRK0</accession>
<dbReference type="Proteomes" id="UP000243797">
    <property type="component" value="Unassembled WGS sequence"/>
</dbReference>
<keyword evidence="5" id="KW-0964">Secreted</keyword>
<evidence type="ECO:0000256" key="5">
    <source>
        <dbReference type="ARBA" id="ARBA00022525"/>
    </source>
</evidence>
<dbReference type="InterPro" id="IPR051735">
    <property type="entry name" value="CFEM_domain"/>
</dbReference>
<evidence type="ECO:0000256" key="16">
    <source>
        <dbReference type="SAM" id="MobiDB-lite"/>
    </source>
</evidence>
<dbReference type="STRING" id="2082308.A0A2K1QRK0"/>
<organism evidence="19 20">
    <name type="scientific">Sphaceloma murrayae</name>
    <dbReference type="NCBI Taxonomy" id="2082308"/>
    <lineage>
        <taxon>Eukaryota</taxon>
        <taxon>Fungi</taxon>
        <taxon>Dikarya</taxon>
        <taxon>Ascomycota</taxon>
        <taxon>Pezizomycotina</taxon>
        <taxon>Dothideomycetes</taxon>
        <taxon>Dothideomycetidae</taxon>
        <taxon>Myriangiales</taxon>
        <taxon>Elsinoaceae</taxon>
        <taxon>Sphaceloma</taxon>
    </lineage>
</organism>
<dbReference type="PANTHER" id="PTHR37928:SF2">
    <property type="entry name" value="GPI ANCHORED CFEM DOMAIN PROTEIN (AFU_ORTHOLOGUE AFUA_6G10580)"/>
    <property type="match status" value="1"/>
</dbReference>
<evidence type="ECO:0000256" key="17">
    <source>
        <dbReference type="SAM" id="SignalP"/>
    </source>
</evidence>
<protein>
    <submittedName>
        <fullName evidence="19">GPI-anchored CFEM domain protein</fullName>
    </submittedName>
</protein>